<dbReference type="SUPFAM" id="SSF50952">
    <property type="entry name" value="Soluble quinoprotein glucose dehydrogenase"/>
    <property type="match status" value="1"/>
</dbReference>
<evidence type="ECO:0000313" key="4">
    <source>
        <dbReference type="Proteomes" id="UP000005408"/>
    </source>
</evidence>
<dbReference type="PANTHER" id="PTHR19328:SF75">
    <property type="entry name" value="ALDOSE SUGAR DEHYDROGENASE YLII"/>
    <property type="match status" value="1"/>
</dbReference>
<dbReference type="EnsemblMetazoa" id="G11768.2">
    <property type="protein sequence ID" value="G11768.2:cds"/>
    <property type="gene ID" value="G11768"/>
</dbReference>
<evidence type="ECO:0000256" key="1">
    <source>
        <dbReference type="SAM" id="SignalP"/>
    </source>
</evidence>
<accession>A0A8W8HZ77</accession>
<dbReference type="InterPro" id="IPR011042">
    <property type="entry name" value="6-blade_b-propeller_TolB-like"/>
</dbReference>
<dbReference type="InterPro" id="IPR011041">
    <property type="entry name" value="Quinoprot_gluc/sorb_DH_b-prop"/>
</dbReference>
<evidence type="ECO:0000313" key="3">
    <source>
        <dbReference type="EnsemblMetazoa" id="G11768.2:cds"/>
    </source>
</evidence>
<feature type="signal peptide" evidence="1">
    <location>
        <begin position="1"/>
        <end position="21"/>
    </location>
</feature>
<dbReference type="OrthoDB" id="10266706at2759"/>
<keyword evidence="1" id="KW-0732">Signal</keyword>
<feature type="domain" description="Glucose/Sorbosone dehydrogenase" evidence="2">
    <location>
        <begin position="58"/>
        <end position="345"/>
    </location>
</feature>
<keyword evidence="4" id="KW-1185">Reference proteome</keyword>
<proteinExistence type="predicted"/>
<protein>
    <recommendedName>
        <fullName evidence="2">Glucose/Sorbosone dehydrogenase domain-containing protein</fullName>
    </recommendedName>
</protein>
<reference evidence="3" key="1">
    <citation type="submission" date="2022-08" db="UniProtKB">
        <authorList>
            <consortium name="EnsemblMetazoa"/>
        </authorList>
    </citation>
    <scope>IDENTIFICATION</scope>
    <source>
        <strain evidence="3">05x7-T-G4-1.051#20</strain>
    </source>
</reference>
<feature type="chain" id="PRO_5036493010" description="Glucose/Sorbosone dehydrogenase domain-containing protein" evidence="1">
    <location>
        <begin position="22"/>
        <end position="449"/>
    </location>
</feature>
<dbReference type="OMA" id="ANLGWSC"/>
<organism evidence="3 4">
    <name type="scientific">Magallana gigas</name>
    <name type="common">Pacific oyster</name>
    <name type="synonym">Crassostrea gigas</name>
    <dbReference type="NCBI Taxonomy" id="29159"/>
    <lineage>
        <taxon>Eukaryota</taxon>
        <taxon>Metazoa</taxon>
        <taxon>Spiralia</taxon>
        <taxon>Lophotrochozoa</taxon>
        <taxon>Mollusca</taxon>
        <taxon>Bivalvia</taxon>
        <taxon>Autobranchia</taxon>
        <taxon>Pteriomorphia</taxon>
        <taxon>Ostreida</taxon>
        <taxon>Ostreoidea</taxon>
        <taxon>Ostreidae</taxon>
        <taxon>Magallana</taxon>
    </lineage>
</organism>
<dbReference type="InterPro" id="IPR012938">
    <property type="entry name" value="Glc/Sorbosone_DH"/>
</dbReference>
<dbReference type="Gene3D" id="2.120.10.30">
    <property type="entry name" value="TolB, C-terminal domain"/>
    <property type="match status" value="1"/>
</dbReference>
<dbReference type="AlphaFoldDB" id="A0A8W8HZ77"/>
<dbReference type="Pfam" id="PF07995">
    <property type="entry name" value="GSDH"/>
    <property type="match status" value="1"/>
</dbReference>
<name>A0A8W8HZ77_MAGGI</name>
<dbReference type="Proteomes" id="UP000005408">
    <property type="component" value="Unassembled WGS sequence"/>
</dbReference>
<sequence>MISRNLCPVLLSLVTFAVTLTTSSLVLGPNATQPCVCLQLKLTTKKALAMLEEHGGAGRFFLMEQRGVVYSFSSELSGQKLFVNMTSLIEYDADVADERGLLSIALHPRFSENGKFYTYSIRKFNNVQYAYVTELQEVFGRVDVSREKLIMVIQQHNVTRNGGQLLFGNDGYLYIFVGDGGLRSTAQNMSSLLGKVLRIDTDHAEVADNLIRYYSIPSDNPDVSGLREIYAWGFRNPWRCSLDIGSTRGDIYCGDLGEGAQDEINLIQKGHNYGWDIKEGAICNNHPCNMTGLEGDPIFTYNHSKGPAAVIGGYVYRGPSIQNLTGRYLFADMFSKNFLYTLKNSSGGQWEENHLYYCDPGVCPCHARESVGEDYLVSFSQDRKGEVYLLTTKSFTGRSTDDRILKLVSPNHDFTVCQASSHFSLWTTISSVVISLAVQALSKNYFHIL</sequence>
<dbReference type="PANTHER" id="PTHR19328">
    <property type="entry name" value="HEDGEHOG-INTERACTING PROTEIN"/>
    <property type="match status" value="1"/>
</dbReference>
<evidence type="ECO:0000259" key="2">
    <source>
        <dbReference type="Pfam" id="PF07995"/>
    </source>
</evidence>